<dbReference type="RefSeq" id="WP_126798206.1">
    <property type="nucleotide sequence ID" value="NZ_PIPO01000002.1"/>
</dbReference>
<comment type="caution">
    <text evidence="2">The sequence shown here is derived from an EMBL/GenBank/DDBJ whole genome shotgun (WGS) entry which is preliminary data.</text>
</comment>
<dbReference type="Proteomes" id="UP000287823">
    <property type="component" value="Unassembled WGS sequence"/>
</dbReference>
<protein>
    <submittedName>
        <fullName evidence="2">Uncharacterized protein</fullName>
    </submittedName>
</protein>
<name>A0A432WIU4_9GAMM</name>
<dbReference type="AlphaFoldDB" id="A0A432WIU4"/>
<evidence type="ECO:0000313" key="3">
    <source>
        <dbReference type="Proteomes" id="UP000287823"/>
    </source>
</evidence>
<dbReference type="EMBL" id="PIPO01000002">
    <property type="protein sequence ID" value="RUO33631.1"/>
    <property type="molecule type" value="Genomic_DNA"/>
</dbReference>
<feature type="transmembrane region" description="Helical" evidence="1">
    <location>
        <begin position="17"/>
        <end position="35"/>
    </location>
</feature>
<keyword evidence="1" id="KW-1133">Transmembrane helix</keyword>
<keyword evidence="1" id="KW-0472">Membrane</keyword>
<evidence type="ECO:0000313" key="2">
    <source>
        <dbReference type="EMBL" id="RUO33631.1"/>
    </source>
</evidence>
<reference evidence="2 3" key="1">
    <citation type="journal article" date="2011" name="Front. Microbiol.">
        <title>Genomic signatures of strain selection and enhancement in Bacillus atrophaeus var. globigii, a historical biowarfare simulant.</title>
        <authorList>
            <person name="Gibbons H.S."/>
            <person name="Broomall S.M."/>
            <person name="McNew L.A."/>
            <person name="Daligault H."/>
            <person name="Chapman C."/>
            <person name="Bruce D."/>
            <person name="Karavis M."/>
            <person name="Krepps M."/>
            <person name="McGregor P.A."/>
            <person name="Hong C."/>
            <person name="Park K.H."/>
            <person name="Akmal A."/>
            <person name="Feldman A."/>
            <person name="Lin J.S."/>
            <person name="Chang W.E."/>
            <person name="Higgs B.W."/>
            <person name="Demirev P."/>
            <person name="Lindquist J."/>
            <person name="Liem A."/>
            <person name="Fochler E."/>
            <person name="Read T.D."/>
            <person name="Tapia R."/>
            <person name="Johnson S."/>
            <person name="Bishop-Lilly K.A."/>
            <person name="Detter C."/>
            <person name="Han C."/>
            <person name="Sozhamannan S."/>
            <person name="Rosenzweig C.N."/>
            <person name="Skowronski E.W."/>
        </authorList>
    </citation>
    <scope>NUCLEOTIDE SEQUENCE [LARGE SCALE GENOMIC DNA]</scope>
    <source>
        <strain evidence="2 3">Y4G10-17</strain>
    </source>
</reference>
<sequence length="88" mass="9992">MHRRGEETEAQKLRNKLIFYPILLVVVGLPSYLLAKGTFGWISGAWFEINFAHWGVWIALGITTLVYAVVLLMIAVQMVLGFMLALKR</sequence>
<evidence type="ECO:0000256" key="1">
    <source>
        <dbReference type="SAM" id="Phobius"/>
    </source>
</evidence>
<keyword evidence="3" id="KW-1185">Reference proteome</keyword>
<organism evidence="2 3">
    <name type="scientific">Aliidiomarina soli</name>
    <dbReference type="NCBI Taxonomy" id="1928574"/>
    <lineage>
        <taxon>Bacteria</taxon>
        <taxon>Pseudomonadati</taxon>
        <taxon>Pseudomonadota</taxon>
        <taxon>Gammaproteobacteria</taxon>
        <taxon>Alteromonadales</taxon>
        <taxon>Idiomarinaceae</taxon>
        <taxon>Aliidiomarina</taxon>
    </lineage>
</organism>
<accession>A0A432WIU4</accession>
<keyword evidence="1" id="KW-0812">Transmembrane</keyword>
<gene>
    <name evidence="2" type="ORF">CWE14_03970</name>
</gene>
<feature type="transmembrane region" description="Helical" evidence="1">
    <location>
        <begin position="55"/>
        <end position="86"/>
    </location>
</feature>
<proteinExistence type="predicted"/>